<keyword evidence="3" id="KW-0342">GTP-binding</keyword>
<dbReference type="PANTHER" id="PTHR32341:SF10">
    <property type="entry name" value="INTERFERON-INDUCIBLE GTPASE 5"/>
    <property type="match status" value="1"/>
</dbReference>
<dbReference type="PANTHER" id="PTHR32341">
    <property type="entry name" value="INTERFERON-INDUCIBLE GTPASE"/>
    <property type="match status" value="1"/>
</dbReference>
<accession>A0ABW1ASL0</accession>
<dbReference type="EMBL" id="JBHSOG010000049">
    <property type="protein sequence ID" value="MFC5770142.1"/>
    <property type="molecule type" value="Genomic_DNA"/>
</dbReference>
<dbReference type="Proteomes" id="UP001595974">
    <property type="component" value="Unassembled WGS sequence"/>
</dbReference>
<dbReference type="Gene3D" id="3.40.50.300">
    <property type="entry name" value="P-loop containing nucleotide triphosphate hydrolases"/>
    <property type="match status" value="1"/>
</dbReference>
<feature type="domain" description="IRG-type G" evidence="4">
    <location>
        <begin position="20"/>
        <end position="195"/>
    </location>
</feature>
<evidence type="ECO:0000313" key="5">
    <source>
        <dbReference type="EMBL" id="MFC5770142.1"/>
    </source>
</evidence>
<dbReference type="InterPro" id="IPR027417">
    <property type="entry name" value="P-loop_NTPase"/>
</dbReference>
<keyword evidence="2" id="KW-0378">Hydrolase</keyword>
<sequence>MSIHDEAEKIRRKLDEENSTTVSVALFGQPGAGKSSLINKIVGQKVAEVGVETDKTVAAASYEAKGLRFVDLPGYGTKNFPKESYFQKFDIQQFDLFLCVTSGKLHQADTEFFQELARRGKVCIFVVNKHDELWEDGIAIEELEQRKINDITKHVGQPVKVVFTSCRNGTGLDALSIEIQNNLDGAKRERWARGAKAYSARFLQEKKSACEKYVSYAAAAAAANGINPVPGVDVAVDISIIMKLFKEIRDDYGLTDNFLTNLKQSSIPVVGRLANNVVQYAAKEGILILLKRFAGRQAVKTFAKYIPFVGQAIAASLGYAITSNVGNSYLSDCHELAEEILNNKLGE</sequence>
<dbReference type="Pfam" id="PF05049">
    <property type="entry name" value="IIGP"/>
    <property type="match status" value="1"/>
</dbReference>
<dbReference type="PROSITE" id="PS51716">
    <property type="entry name" value="G_IRG"/>
    <property type="match status" value="1"/>
</dbReference>
<proteinExistence type="predicted"/>
<name>A0ABW1ASL0_9RHOO</name>
<dbReference type="InterPro" id="IPR007743">
    <property type="entry name" value="Immunity-related_GTPase-like"/>
</dbReference>
<reference evidence="6" key="1">
    <citation type="journal article" date="2019" name="Int. J. Syst. Evol. Microbiol.">
        <title>The Global Catalogue of Microorganisms (GCM) 10K type strain sequencing project: providing services to taxonomists for standard genome sequencing and annotation.</title>
        <authorList>
            <consortium name="The Broad Institute Genomics Platform"/>
            <consortium name="The Broad Institute Genome Sequencing Center for Infectious Disease"/>
            <person name="Wu L."/>
            <person name="Ma J."/>
        </authorList>
    </citation>
    <scope>NUCLEOTIDE SEQUENCE [LARGE SCALE GENOMIC DNA]</scope>
    <source>
        <strain evidence="6">SHR3</strain>
    </source>
</reference>
<organism evidence="5 6">
    <name type="scientific">Thauera sinica</name>
    <dbReference type="NCBI Taxonomy" id="2665146"/>
    <lineage>
        <taxon>Bacteria</taxon>
        <taxon>Pseudomonadati</taxon>
        <taxon>Pseudomonadota</taxon>
        <taxon>Betaproteobacteria</taxon>
        <taxon>Rhodocyclales</taxon>
        <taxon>Zoogloeaceae</taxon>
        <taxon>Thauera</taxon>
    </lineage>
</organism>
<gene>
    <name evidence="5" type="ORF">ACFPTN_12240</name>
</gene>
<comment type="caution">
    <text evidence="5">The sequence shown here is derived from an EMBL/GenBank/DDBJ whole genome shotgun (WGS) entry which is preliminary data.</text>
</comment>
<dbReference type="InterPro" id="IPR030385">
    <property type="entry name" value="G_IRG_dom"/>
</dbReference>
<protein>
    <submittedName>
        <fullName evidence="5">GTPase</fullName>
    </submittedName>
</protein>
<dbReference type="InterPro" id="IPR051515">
    <property type="entry name" value="IRG"/>
</dbReference>
<evidence type="ECO:0000256" key="2">
    <source>
        <dbReference type="ARBA" id="ARBA00022801"/>
    </source>
</evidence>
<evidence type="ECO:0000256" key="3">
    <source>
        <dbReference type="ARBA" id="ARBA00023134"/>
    </source>
</evidence>
<keyword evidence="1" id="KW-0547">Nucleotide-binding</keyword>
<dbReference type="SUPFAM" id="SSF52540">
    <property type="entry name" value="P-loop containing nucleoside triphosphate hydrolases"/>
    <property type="match status" value="1"/>
</dbReference>
<evidence type="ECO:0000259" key="4">
    <source>
        <dbReference type="PROSITE" id="PS51716"/>
    </source>
</evidence>
<evidence type="ECO:0000313" key="6">
    <source>
        <dbReference type="Proteomes" id="UP001595974"/>
    </source>
</evidence>
<evidence type="ECO:0000256" key="1">
    <source>
        <dbReference type="ARBA" id="ARBA00022741"/>
    </source>
</evidence>
<keyword evidence="6" id="KW-1185">Reference proteome</keyword>
<dbReference type="RefSeq" id="WP_157748623.1">
    <property type="nucleotide sequence ID" value="NZ_JBHSOG010000049.1"/>
</dbReference>